<reference evidence="12" key="1">
    <citation type="submission" date="2017-10" db="EMBL/GenBank/DDBJ databases">
        <authorList>
            <person name="Frank J."/>
        </authorList>
    </citation>
    <scope>NUCLEOTIDE SEQUENCE [LARGE SCALE GENOMIC DNA]</scope>
</reference>
<accession>A0A2C9CL74</accession>
<dbReference type="Proteomes" id="UP000221734">
    <property type="component" value="Chromosome Kuenenia_stuttgartiensis_MBR1"/>
</dbReference>
<evidence type="ECO:0000313" key="12">
    <source>
        <dbReference type="Proteomes" id="UP000221734"/>
    </source>
</evidence>
<dbReference type="EC" id="2.7.7.7" evidence="1"/>
<dbReference type="Pfam" id="PF21694">
    <property type="entry name" value="DNA_pol3_delta_C"/>
    <property type="match status" value="1"/>
</dbReference>
<evidence type="ECO:0000256" key="3">
    <source>
        <dbReference type="ARBA" id="ARBA00022679"/>
    </source>
</evidence>
<keyword evidence="6" id="KW-0239">DNA-directed DNA polymerase</keyword>
<dbReference type="InterPro" id="IPR048466">
    <property type="entry name" value="DNA_pol3_delta-like_C"/>
</dbReference>
<dbReference type="InterPro" id="IPR008921">
    <property type="entry name" value="DNA_pol3_clamp-load_cplx_C"/>
</dbReference>
<dbReference type="NCBIfam" id="TIGR01128">
    <property type="entry name" value="holA"/>
    <property type="match status" value="1"/>
</dbReference>
<evidence type="ECO:0000256" key="7">
    <source>
        <dbReference type="ARBA" id="ARBA00034754"/>
    </source>
</evidence>
<dbReference type="Gene3D" id="1.10.8.60">
    <property type="match status" value="1"/>
</dbReference>
<dbReference type="KEGG" id="kst:KSMBR1_3949"/>
<proteinExistence type="inferred from homology"/>
<dbReference type="SUPFAM" id="SSF48019">
    <property type="entry name" value="post-AAA+ oligomerization domain-like"/>
    <property type="match status" value="1"/>
</dbReference>
<dbReference type="Gene3D" id="1.20.272.10">
    <property type="match status" value="1"/>
</dbReference>
<evidence type="ECO:0000256" key="4">
    <source>
        <dbReference type="ARBA" id="ARBA00022695"/>
    </source>
</evidence>
<sequence length="336" mass="38255">MHKRSSNGYQELKTSIAKKKDCPVFVVFGNEEFFIKEAVTTIKAALIADNDTDPVVIEVGGNDTPAPVIFNELRGRSFFQKNKKLVIVINADNFVEKNKDSLESYLQKPSTHAHLILICAGWDKRIRLSKLAEKTGIVADCQRIKEYQLPTWLMSRAKHYKKTMNPKAAQRLAGDVGNNLAILDMHLEKLSIYKDNKATIDESDVDALVTADRNRTIFELTDAVARKNFPQALKILNQMLTHGENSVKIITLLAWQIRRIWRARQLLAQGKDENSISSELQIAPFFKKKFFDQVRDFTENDLMKKHASLLESDIQSKTSAFNKQLLLELLVHKLCA</sequence>
<keyword evidence="4" id="KW-0548">Nucleotidyltransferase</keyword>
<evidence type="ECO:0000256" key="8">
    <source>
        <dbReference type="ARBA" id="ARBA00049244"/>
    </source>
</evidence>
<comment type="catalytic activity">
    <reaction evidence="8">
        <text>DNA(n) + a 2'-deoxyribonucleoside 5'-triphosphate = DNA(n+1) + diphosphate</text>
        <dbReference type="Rhea" id="RHEA:22508"/>
        <dbReference type="Rhea" id="RHEA-COMP:17339"/>
        <dbReference type="Rhea" id="RHEA-COMP:17340"/>
        <dbReference type="ChEBI" id="CHEBI:33019"/>
        <dbReference type="ChEBI" id="CHEBI:61560"/>
        <dbReference type="ChEBI" id="CHEBI:173112"/>
        <dbReference type="EC" id="2.7.7.7"/>
    </reaction>
</comment>
<dbReference type="GO" id="GO:0009360">
    <property type="term" value="C:DNA polymerase III complex"/>
    <property type="evidence" value="ECO:0007669"/>
    <property type="project" value="InterPro"/>
</dbReference>
<dbReference type="SUPFAM" id="SSF52540">
    <property type="entry name" value="P-loop containing nucleoside triphosphate hydrolases"/>
    <property type="match status" value="1"/>
</dbReference>
<dbReference type="InterPro" id="IPR010372">
    <property type="entry name" value="DNA_pol3_delta_N"/>
</dbReference>
<dbReference type="GO" id="GO:0003887">
    <property type="term" value="F:DNA-directed DNA polymerase activity"/>
    <property type="evidence" value="ECO:0007669"/>
    <property type="project" value="UniProtKB-KW"/>
</dbReference>
<keyword evidence="12" id="KW-1185">Reference proteome</keyword>
<dbReference type="InterPro" id="IPR027417">
    <property type="entry name" value="P-loop_NTPase"/>
</dbReference>
<gene>
    <name evidence="11" type="primary">holA</name>
    <name evidence="11" type="ORF">KSMBR1_3949</name>
</gene>
<dbReference type="OrthoDB" id="269621at2"/>
<dbReference type="PANTHER" id="PTHR34388:SF1">
    <property type="entry name" value="DNA POLYMERASE III SUBUNIT DELTA"/>
    <property type="match status" value="1"/>
</dbReference>
<evidence type="ECO:0000256" key="2">
    <source>
        <dbReference type="ARBA" id="ARBA00017703"/>
    </source>
</evidence>
<dbReference type="GO" id="GO:0003677">
    <property type="term" value="F:DNA binding"/>
    <property type="evidence" value="ECO:0007669"/>
    <property type="project" value="InterPro"/>
</dbReference>
<protein>
    <recommendedName>
        <fullName evidence="2">DNA polymerase III subunit delta</fullName>
        <ecNumber evidence="1">2.7.7.7</ecNumber>
    </recommendedName>
</protein>
<dbReference type="RefSeq" id="WP_099326824.1">
    <property type="nucleotide sequence ID" value="NZ_LT934425.1"/>
</dbReference>
<organism evidence="11 12">
    <name type="scientific">Kuenenia stuttgartiensis</name>
    <dbReference type="NCBI Taxonomy" id="174633"/>
    <lineage>
        <taxon>Bacteria</taxon>
        <taxon>Pseudomonadati</taxon>
        <taxon>Planctomycetota</taxon>
        <taxon>Candidatus Brocadiia</taxon>
        <taxon>Candidatus Brocadiales</taxon>
        <taxon>Candidatus Brocadiaceae</taxon>
        <taxon>Candidatus Kuenenia</taxon>
    </lineage>
</organism>
<feature type="domain" description="DNA polymerase III delta N-terminal" evidence="9">
    <location>
        <begin position="26"/>
        <end position="142"/>
    </location>
</feature>
<dbReference type="PANTHER" id="PTHR34388">
    <property type="entry name" value="DNA POLYMERASE III SUBUNIT DELTA"/>
    <property type="match status" value="1"/>
</dbReference>
<keyword evidence="3" id="KW-0808">Transferase</keyword>
<evidence type="ECO:0000313" key="11">
    <source>
        <dbReference type="EMBL" id="SOH06421.1"/>
    </source>
</evidence>
<evidence type="ECO:0000256" key="1">
    <source>
        <dbReference type="ARBA" id="ARBA00012417"/>
    </source>
</evidence>
<dbReference type="EMBL" id="LT934425">
    <property type="protein sequence ID" value="SOH06421.1"/>
    <property type="molecule type" value="Genomic_DNA"/>
</dbReference>
<name>A0A2C9CL74_KUEST</name>
<dbReference type="Gene3D" id="3.40.50.300">
    <property type="entry name" value="P-loop containing nucleotide triphosphate hydrolases"/>
    <property type="match status" value="1"/>
</dbReference>
<comment type="similarity">
    <text evidence="7">Belongs to the DNA polymerase HolA subunit family.</text>
</comment>
<dbReference type="AlphaFoldDB" id="A0A2C9CL74"/>
<evidence type="ECO:0000259" key="9">
    <source>
        <dbReference type="Pfam" id="PF06144"/>
    </source>
</evidence>
<dbReference type="Pfam" id="PF06144">
    <property type="entry name" value="DNA_pol3_delta"/>
    <property type="match status" value="1"/>
</dbReference>
<keyword evidence="5" id="KW-0235">DNA replication</keyword>
<dbReference type="InterPro" id="IPR005790">
    <property type="entry name" value="DNA_polIII_delta"/>
</dbReference>
<feature type="domain" description="DNA polymerase III delta subunit-like C-terminal" evidence="10">
    <location>
        <begin position="215"/>
        <end position="333"/>
    </location>
</feature>
<evidence type="ECO:0000256" key="6">
    <source>
        <dbReference type="ARBA" id="ARBA00022932"/>
    </source>
</evidence>
<evidence type="ECO:0000256" key="5">
    <source>
        <dbReference type="ARBA" id="ARBA00022705"/>
    </source>
</evidence>
<dbReference type="GO" id="GO:0006261">
    <property type="term" value="P:DNA-templated DNA replication"/>
    <property type="evidence" value="ECO:0007669"/>
    <property type="project" value="TreeGrafter"/>
</dbReference>
<evidence type="ECO:0000259" key="10">
    <source>
        <dbReference type="Pfam" id="PF21694"/>
    </source>
</evidence>